<dbReference type="Gene3D" id="3.30.560.10">
    <property type="entry name" value="Glucose Oxidase, domain 3"/>
    <property type="match status" value="2"/>
</dbReference>
<dbReference type="PANTHER" id="PTHR11552:SF208">
    <property type="entry name" value="RE36204P-RELATED"/>
    <property type="match status" value="1"/>
</dbReference>
<evidence type="ECO:0000313" key="6">
    <source>
        <dbReference type="Proteomes" id="UP000625711"/>
    </source>
</evidence>
<dbReference type="PANTHER" id="PTHR11552">
    <property type="entry name" value="GLUCOSE-METHANOL-CHOLINE GMC OXIDOREDUCTASE"/>
    <property type="match status" value="1"/>
</dbReference>
<evidence type="ECO:0000313" key="5">
    <source>
        <dbReference type="EMBL" id="KAF7272119.1"/>
    </source>
</evidence>
<dbReference type="GO" id="GO:0016614">
    <property type="term" value="F:oxidoreductase activity, acting on CH-OH group of donors"/>
    <property type="evidence" value="ECO:0007669"/>
    <property type="project" value="InterPro"/>
</dbReference>
<sequence length="357" mass="41176">MERWLRLLVLYTNIFSIYSVDNDLFDTQNKTNQRVNIHELINSLDVRNLYQDEPPTKEETFDFIVVGSGSAGAVVANRLSENPNWNVLLLEVGDVATPFTEIPVISAVFQYTKLDWGYTAEREEGYCWGCPNRRMHWPRGRALGGTTALNYMIHVRGNPLDYDRWEAMGNPGWGYKDVLPYFKKLEDAHIKVYPMLVHPKSYGYLRLKSKNPFQWPLFYPRYFTDPGNDDIKTFIAAIREIQRINRQPAFQRFRSELYTKPIPGCEQHAFNSDAYWECALRTITPTLHHQVATCKMGPSGDPEAVVDNRLKVHGIRRLRVVDTSIIPLPISAHVNIPAVMVGEKASDIIKEDWTMRP</sequence>
<feature type="chain" id="PRO_5032498677" description="Glucose dehydrogenase" evidence="2">
    <location>
        <begin position="20"/>
        <end position="357"/>
    </location>
</feature>
<proteinExistence type="inferred from homology"/>
<evidence type="ECO:0000256" key="2">
    <source>
        <dbReference type="SAM" id="SignalP"/>
    </source>
</evidence>
<feature type="signal peptide" evidence="2">
    <location>
        <begin position="1"/>
        <end position="19"/>
    </location>
</feature>
<keyword evidence="2" id="KW-0732">Signal</keyword>
<dbReference type="Gene3D" id="3.50.50.60">
    <property type="entry name" value="FAD/NAD(P)-binding domain"/>
    <property type="match status" value="2"/>
</dbReference>
<accession>A0A834I3A2</accession>
<dbReference type="EMBL" id="JAACXV010013847">
    <property type="protein sequence ID" value="KAF7272119.1"/>
    <property type="molecule type" value="Genomic_DNA"/>
</dbReference>
<evidence type="ECO:0008006" key="7">
    <source>
        <dbReference type="Google" id="ProtNLM"/>
    </source>
</evidence>
<dbReference type="InterPro" id="IPR036188">
    <property type="entry name" value="FAD/NAD-bd_sf"/>
</dbReference>
<dbReference type="OrthoDB" id="269227at2759"/>
<dbReference type="InterPro" id="IPR000172">
    <property type="entry name" value="GMC_OxRdtase_N"/>
</dbReference>
<dbReference type="Pfam" id="PF00732">
    <property type="entry name" value="GMC_oxred_N"/>
    <property type="match status" value="1"/>
</dbReference>
<comment type="caution">
    <text evidence="5">The sequence shown here is derived from an EMBL/GenBank/DDBJ whole genome shotgun (WGS) entry which is preliminary data.</text>
</comment>
<organism evidence="5 6">
    <name type="scientific">Rhynchophorus ferrugineus</name>
    <name type="common">Red palm weevil</name>
    <name type="synonym">Curculio ferrugineus</name>
    <dbReference type="NCBI Taxonomy" id="354439"/>
    <lineage>
        <taxon>Eukaryota</taxon>
        <taxon>Metazoa</taxon>
        <taxon>Ecdysozoa</taxon>
        <taxon>Arthropoda</taxon>
        <taxon>Hexapoda</taxon>
        <taxon>Insecta</taxon>
        <taxon>Pterygota</taxon>
        <taxon>Neoptera</taxon>
        <taxon>Endopterygota</taxon>
        <taxon>Coleoptera</taxon>
        <taxon>Polyphaga</taxon>
        <taxon>Cucujiformia</taxon>
        <taxon>Curculionidae</taxon>
        <taxon>Dryophthorinae</taxon>
        <taxon>Rhynchophorus</taxon>
    </lineage>
</organism>
<dbReference type="InterPro" id="IPR012132">
    <property type="entry name" value="GMC_OxRdtase"/>
</dbReference>
<evidence type="ECO:0000256" key="1">
    <source>
        <dbReference type="ARBA" id="ARBA00010790"/>
    </source>
</evidence>
<evidence type="ECO:0000259" key="4">
    <source>
        <dbReference type="Pfam" id="PF05199"/>
    </source>
</evidence>
<dbReference type="Pfam" id="PF05199">
    <property type="entry name" value="GMC_oxred_C"/>
    <property type="match status" value="1"/>
</dbReference>
<dbReference type="SUPFAM" id="SSF51905">
    <property type="entry name" value="FAD/NAD(P)-binding domain"/>
    <property type="match status" value="1"/>
</dbReference>
<feature type="domain" description="Glucose-methanol-choline oxidoreductase N-terminal" evidence="3">
    <location>
        <begin position="61"/>
        <end position="192"/>
    </location>
</feature>
<keyword evidence="6" id="KW-1185">Reference proteome</keyword>
<gene>
    <name evidence="5" type="ORF">GWI33_015083</name>
</gene>
<comment type="similarity">
    <text evidence="1">Belongs to the GMC oxidoreductase family.</text>
</comment>
<dbReference type="AlphaFoldDB" id="A0A834I3A2"/>
<feature type="domain" description="Glucose-methanol-choline oxidoreductase C-terminal" evidence="4">
    <location>
        <begin position="199"/>
        <end position="342"/>
    </location>
</feature>
<dbReference type="Proteomes" id="UP000625711">
    <property type="component" value="Unassembled WGS sequence"/>
</dbReference>
<evidence type="ECO:0000259" key="3">
    <source>
        <dbReference type="Pfam" id="PF00732"/>
    </source>
</evidence>
<dbReference type="InterPro" id="IPR007867">
    <property type="entry name" value="GMC_OxRtase_C"/>
</dbReference>
<reference evidence="5" key="1">
    <citation type="submission" date="2020-08" db="EMBL/GenBank/DDBJ databases">
        <title>Genome sequencing and assembly of the red palm weevil Rhynchophorus ferrugineus.</title>
        <authorList>
            <person name="Dias G.B."/>
            <person name="Bergman C.M."/>
            <person name="Manee M."/>
        </authorList>
    </citation>
    <scope>NUCLEOTIDE SEQUENCE</scope>
    <source>
        <strain evidence="5">AA-2017</strain>
        <tissue evidence="5">Whole larva</tissue>
    </source>
</reference>
<protein>
    <recommendedName>
        <fullName evidence="7">Glucose dehydrogenase</fullName>
    </recommendedName>
</protein>
<dbReference type="GO" id="GO:0050660">
    <property type="term" value="F:flavin adenine dinucleotide binding"/>
    <property type="evidence" value="ECO:0007669"/>
    <property type="project" value="InterPro"/>
</dbReference>
<name>A0A834I3A2_RHYFE</name>